<feature type="compositionally biased region" description="Polar residues" evidence="1">
    <location>
        <begin position="374"/>
        <end position="383"/>
    </location>
</feature>
<evidence type="ECO:0000313" key="4">
    <source>
        <dbReference type="Proteomes" id="UP000230605"/>
    </source>
</evidence>
<evidence type="ECO:0000256" key="1">
    <source>
        <dbReference type="SAM" id="MobiDB-lite"/>
    </source>
</evidence>
<dbReference type="AlphaFoldDB" id="A0A2G5HAG6"/>
<gene>
    <name evidence="2" type="ORF">CB0940_07602</name>
    <name evidence="3" type="ORF">RHO25_008205</name>
</gene>
<evidence type="ECO:0000313" key="2">
    <source>
        <dbReference type="EMBL" id="PIA89540.1"/>
    </source>
</evidence>
<feature type="compositionally biased region" description="Basic and acidic residues" evidence="1">
    <location>
        <begin position="291"/>
        <end position="303"/>
    </location>
</feature>
<dbReference type="OrthoDB" id="3946381at2759"/>
<feature type="region of interest" description="Disordered" evidence="1">
    <location>
        <begin position="1"/>
        <end position="108"/>
    </location>
</feature>
<dbReference type="EMBL" id="CP134188">
    <property type="protein sequence ID" value="WPB03565.1"/>
    <property type="molecule type" value="Genomic_DNA"/>
</dbReference>
<sequence length="727" mass="79869">MSKSRDFAVTGGQLHEGAPTLRRKPLSIQTKLQHQQQQQQQQQQQKQIRDANETKTQLKRSSAMRKTVRFTPSTNLGSEKDEVSPKEPADTDIFTQSPHASRGSVSSIDFPDHLRPILPIEMEQTTVEILQPVTYSPDSPGNIDERITAAIKTGIIRSDTVRHKVGVLEYSHRALPQVPQVPQNPQAGRNEGAELQIDTESHKRNLSTSSVTDQPRRKKTGSSGSREIYFTPTDVNSTRIFLSSPLNSPTLPLEFGGESEDDLPTPRATVAASLTRPPSAIFVGQSLDEAEAKHGDVKDKPEDTLEQEQSPRQAAIQITPEQLDKLVVALAQSKLVRKHLSKDWFDLEGVPDSDSIVSSFSDVSLPTLTSASSLYSRQNTDSPPLNDGAQPPRYSLEDPHLEQAKREITHAPRTSGGILICDPKIYGTPAKFASIVHKSALGSRTFLTAPDSSEVECSLRVAPASSANANVRVFLTCVNQIVDRKSGKQASILSAEIDVTERIAKAALSELAEGTSILVEDIGICASPTATTTVTKRPSSITPDVRSSILSSNSSLIDWLAIADDLQARDQIASMIETAVSVLHNLSSETASPCTHDLLIHLSRLADQHHDLLILRPTSYHADGIMPHTIKIPHCSRRIFEDWYTDPRGSQAGEKIGESQAARMFQRGIVTSVAKRAREKESFKIEVFWEKGGRMRQVLRIVPMAGGEDGEERIWCCFVLGERDLSE</sequence>
<dbReference type="EMBL" id="LKMD01000108">
    <property type="protein sequence ID" value="PIA89540.1"/>
    <property type="molecule type" value="Genomic_DNA"/>
</dbReference>
<name>A0A2G5HAG6_CERBT</name>
<proteinExistence type="predicted"/>
<evidence type="ECO:0000313" key="5">
    <source>
        <dbReference type="Proteomes" id="UP001302367"/>
    </source>
</evidence>
<feature type="compositionally biased region" description="Polar residues" evidence="1">
    <location>
        <begin position="93"/>
        <end position="107"/>
    </location>
</feature>
<reference evidence="3 5" key="2">
    <citation type="submission" date="2023-09" db="EMBL/GenBank/DDBJ databases">
        <title>Complete-Gapless Cercospora beticola genome.</title>
        <authorList>
            <person name="Wyatt N.A."/>
            <person name="Spanner R.E."/>
            <person name="Bolton M.D."/>
        </authorList>
    </citation>
    <scope>NUCLEOTIDE SEQUENCE [LARGE SCALE GENOMIC DNA]</scope>
    <source>
        <strain evidence="3">Cb09-40</strain>
    </source>
</reference>
<feature type="compositionally biased region" description="Basic and acidic residues" evidence="1">
    <location>
        <begin position="78"/>
        <end position="89"/>
    </location>
</feature>
<dbReference type="Proteomes" id="UP000230605">
    <property type="component" value="Chromosome 5"/>
</dbReference>
<feature type="region of interest" description="Disordered" evidence="1">
    <location>
        <begin position="291"/>
        <end position="312"/>
    </location>
</feature>
<feature type="region of interest" description="Disordered" evidence="1">
    <location>
        <begin position="195"/>
        <end position="230"/>
    </location>
</feature>
<evidence type="ECO:0000313" key="3">
    <source>
        <dbReference type="EMBL" id="WPB03565.1"/>
    </source>
</evidence>
<reference evidence="2 4" key="1">
    <citation type="submission" date="2015-10" db="EMBL/GenBank/DDBJ databases">
        <title>The cercosporin biosynthetic gene cluster was horizontally transferred to several fungal lineages and shown to be expanded in Cercospora beticola based on microsynteny with recipient genomes.</title>
        <authorList>
            <person name="De Jonge R."/>
            <person name="Ebert M.K."/>
            <person name="Suttle J.C."/>
            <person name="Jurick Ii W.M."/>
            <person name="Secor G.A."/>
            <person name="Thomma B.P."/>
            <person name="Van De Peer Y."/>
            <person name="Bolton M.D."/>
        </authorList>
    </citation>
    <scope>NUCLEOTIDE SEQUENCE [LARGE SCALE GENOMIC DNA]</scope>
    <source>
        <strain evidence="2 4">09-40</strain>
    </source>
</reference>
<accession>A0A2G5HAG6</accession>
<keyword evidence="5" id="KW-1185">Reference proteome</keyword>
<protein>
    <submittedName>
        <fullName evidence="2">Uncharacterized protein</fullName>
    </submittedName>
</protein>
<dbReference type="Proteomes" id="UP001302367">
    <property type="component" value="Chromosome 5"/>
</dbReference>
<feature type="compositionally biased region" description="Low complexity" evidence="1">
    <location>
        <begin position="33"/>
        <end position="46"/>
    </location>
</feature>
<feature type="region of interest" description="Disordered" evidence="1">
    <location>
        <begin position="374"/>
        <end position="396"/>
    </location>
</feature>
<organism evidence="2 4">
    <name type="scientific">Cercospora beticola</name>
    <name type="common">Sugarbeet leaf spot fungus</name>
    <dbReference type="NCBI Taxonomy" id="122368"/>
    <lineage>
        <taxon>Eukaryota</taxon>
        <taxon>Fungi</taxon>
        <taxon>Dikarya</taxon>
        <taxon>Ascomycota</taxon>
        <taxon>Pezizomycotina</taxon>
        <taxon>Dothideomycetes</taxon>
        <taxon>Dothideomycetidae</taxon>
        <taxon>Mycosphaerellales</taxon>
        <taxon>Mycosphaerellaceae</taxon>
        <taxon>Cercospora</taxon>
    </lineage>
</organism>